<feature type="domain" description="Autotransporter" evidence="5">
    <location>
        <begin position="2626"/>
        <end position="2919"/>
    </location>
</feature>
<dbReference type="GO" id="GO:0005509">
    <property type="term" value="F:calcium ion binding"/>
    <property type="evidence" value="ECO:0007669"/>
    <property type="project" value="InterPro"/>
</dbReference>
<protein>
    <submittedName>
        <fullName evidence="6">Outer membrane protein</fullName>
    </submittedName>
</protein>
<keyword evidence="3" id="KW-0812">Transmembrane</keyword>
<dbReference type="GO" id="GO:0007156">
    <property type="term" value="P:homophilic cell adhesion via plasma membrane adhesion molecules"/>
    <property type="evidence" value="ECO:0007669"/>
    <property type="project" value="InterPro"/>
</dbReference>
<evidence type="ECO:0000259" key="5">
    <source>
        <dbReference type="PROSITE" id="PS51208"/>
    </source>
</evidence>
<feature type="coiled-coil region" evidence="1">
    <location>
        <begin position="55"/>
        <end position="93"/>
    </location>
</feature>
<feature type="region of interest" description="Disordered" evidence="2">
    <location>
        <begin position="665"/>
        <end position="693"/>
    </location>
</feature>
<organism evidence="6 7">
    <name type="scientific">Fusobacterium periodonticum 1_1_41FAA</name>
    <dbReference type="NCBI Taxonomy" id="469621"/>
    <lineage>
        <taxon>Bacteria</taxon>
        <taxon>Fusobacteriati</taxon>
        <taxon>Fusobacteriota</taxon>
        <taxon>Fusobacteriia</taxon>
        <taxon>Fusobacteriales</taxon>
        <taxon>Fusobacteriaceae</taxon>
        <taxon>Fusobacterium</taxon>
    </lineage>
</organism>
<reference evidence="6 7" key="1">
    <citation type="submission" date="2010-03" db="EMBL/GenBank/DDBJ databases">
        <title>The Genome Sequence of Fusobacterium sp. 1_1_41FAA.</title>
        <authorList>
            <consortium name="The Broad Institute Genome Sequencing Platform"/>
            <person name="Ward D."/>
            <person name="Earl A."/>
            <person name="Feldgarden M."/>
            <person name="Gevers D."/>
            <person name="Young S.K."/>
            <person name="Zeng Q."/>
            <person name="Koehrsen M."/>
            <person name="Alvarado L."/>
            <person name="Berlin A."/>
            <person name="Borenstein D."/>
            <person name="Chapman S."/>
            <person name="Chen Z."/>
            <person name="Engels R."/>
            <person name="Freedman E."/>
            <person name="Gellesch M."/>
            <person name="Goldberg J."/>
            <person name="Griggs A."/>
            <person name="Gujja S."/>
            <person name="Heilman E."/>
            <person name="Heiman D."/>
            <person name="Hepburn T."/>
            <person name="Howarth C."/>
            <person name="Jen D."/>
            <person name="Larson L."/>
            <person name="Mehta T."/>
            <person name="Park D."/>
            <person name="Pearson M."/>
            <person name="Richards J."/>
            <person name="Roberts A."/>
            <person name="Saif S."/>
            <person name="Shea T."/>
            <person name="Shenoy N."/>
            <person name="Sisk P."/>
            <person name="Stolte C."/>
            <person name="Sykes S."/>
            <person name="Walk T."/>
            <person name="White J."/>
            <person name="Yandava C."/>
            <person name="Strauss J.C."/>
            <person name="Ambrose C.E."/>
            <person name="Allen-Vercoe E."/>
            <person name="Haas B."/>
            <person name="Henn M.R."/>
            <person name="Nusbaum C."/>
            <person name="Birren B."/>
        </authorList>
    </citation>
    <scope>NUCLEOTIDE SEQUENCE [LARGE SCALE GENOMIC DNA]</scope>
    <source>
        <strain evidence="6 7">1_1_41FAA</strain>
    </source>
</reference>
<name>D6LIP0_9FUSO</name>
<keyword evidence="3" id="KW-1133">Transmembrane helix</keyword>
<evidence type="ECO:0000256" key="2">
    <source>
        <dbReference type="SAM" id="MobiDB-lite"/>
    </source>
</evidence>
<feature type="domain" description="Cadherin" evidence="4">
    <location>
        <begin position="728"/>
        <end position="840"/>
    </location>
</feature>
<dbReference type="Gene3D" id="2.40.128.130">
    <property type="entry name" value="Autotransporter beta-domain"/>
    <property type="match status" value="1"/>
</dbReference>
<dbReference type="SMART" id="SM00869">
    <property type="entry name" value="Autotransporter"/>
    <property type="match status" value="1"/>
</dbReference>
<feature type="compositionally biased region" description="Basic and acidic residues" evidence="2">
    <location>
        <begin position="677"/>
        <end position="689"/>
    </location>
</feature>
<dbReference type="PROSITE" id="PS50268">
    <property type="entry name" value="CADHERIN_2"/>
    <property type="match status" value="1"/>
</dbReference>
<dbReference type="InterPro" id="IPR053787">
    <property type="entry name" value="Autotransptr-assoc_N"/>
</dbReference>
<keyword evidence="3" id="KW-0472">Membrane</keyword>
<accession>D6LIP0</accession>
<feature type="transmembrane region" description="Helical" evidence="3">
    <location>
        <begin position="23"/>
        <end position="41"/>
    </location>
</feature>
<evidence type="ECO:0000256" key="1">
    <source>
        <dbReference type="SAM" id="Coils"/>
    </source>
</evidence>
<dbReference type="InterPro" id="IPR002126">
    <property type="entry name" value="Cadherin-like_dom"/>
</dbReference>
<dbReference type="EMBL" id="GG770383">
    <property type="protein sequence ID" value="EFG28266.2"/>
    <property type="molecule type" value="Genomic_DNA"/>
</dbReference>
<dbReference type="RefSeq" id="WP_008821521.1">
    <property type="nucleotide sequence ID" value="NZ_GG770383.1"/>
</dbReference>
<gene>
    <name evidence="6" type="ORF">HMPREF0400_01605</name>
</gene>
<proteinExistence type="predicted"/>
<dbReference type="SUPFAM" id="SSF103515">
    <property type="entry name" value="Autotransporter"/>
    <property type="match status" value="1"/>
</dbReference>
<dbReference type="GO" id="GO:0016020">
    <property type="term" value="C:membrane"/>
    <property type="evidence" value="ECO:0007669"/>
    <property type="project" value="InterPro"/>
</dbReference>
<sequence length="2919" mass="312185">MTKNSLHAVEQNLRSIAKRYKSVKYSIGLAILFLMMGLSAFSEEVMSTQEIVASRENLRNSVESLQTKVSDARRENQKEIDGLRLELVKLMEQGNQVVKSPWASWQFGVNYVYNNMSGMYKGRGDKPPKYVYNSIYRRGNWEERNALDVLAGKTVNGGPITPGNENTNTWQITNGLLGGANLKRDLSIDASTNGGREWGLVDLRKIREPLNEIEILARVSPKEVKKDKLDIPVSVTPPATLSAPVVKPNVNKPTEAPKVELPKPPVLEIPGDPNLTFNPTISVLKVEKVGEITVNPEEVTPVDFFIDPNKYGPNPGMSYANASVYKPEYWDNKTETLTDGKYFCTWGVVPGKTTVTNLNLNVVKDETRAIVVDEGRDPAGDNFTYVGGTIRLNNKKNAGIDVQGTHMGQYEAIYPMVVKNLGTIIGVGATGVEEHAGFAFNNFDSSDDSTRVSLINDKEVINGVTKKGTIELNTPKSAGMMLRPEINQANNRYQGGLNMQFAENKADITVNGRNSVGITIVKNPKNAGTLRTDLNIIIPKGGLLASRSDAANKSAISNTGTINVQGDDSVGVSILNTIQEVKVNGIINIGTVNPTSLSANGGSPTLANRTSGGTAGKVEGSVGVYTQVATRPVRARVYRYDKDANDRNKETEVIAVRYYDDHGRENTIENATGGKYTDSKTNSEKDRHTGQTVGTETVEVGGTINIGKYASGSYGLRNNTSKVDIEYKDKSGKTVTDYYITSGSITLTGSGKVLIDKESVGNFGAVSAGDKFDREVIKSTDKDPNRVQTRESDTGKVDIHGLIKAEGAKSIGYVMLSGEGTNTGTIEVIGHNDNKITPIPGTTKENYEGSLGFYGVKGTFNNAGTIKTKDKLAHSVVVKNLEMTFNHKGTIEVDSPNSNKGNIGVFSDGKAKVNFYNNSNVFVKANSVGIYSADKDKFNTTFTNHGKLNIEIGKDSTFAYLDGNATTPLEKFFVKNADGKAVSVNILGNMGANSSLVYANDEAKALLNADYTITQGDKNASTIALLATNKSSVIVDTGKKLTTNTQVALAAVDGIVHPVGSTTVSGSTAENKGIIVSNRTNDGIGIYARDNGSKAINDGTITMNGTKAVGMYGENVTTLENKTGKSIEVKEEQSAGMYARVTGDNTLTAQNNGKIITNKQKSVGIYLKNDTTLPTGSINPAASKLTASNKEIEIKGGTESIGIYAPASTVSRVGKVTMADTVTKSIAVYLSKGAQVTSVAKDEINLGTSTKNIAYFIKNENTGFAASSVLGKVFGYGVGVYLEGDTTLSPTDVAKLTAASPDLNFKQGTATGDGIVGLYLKGNTDISTYNKTITVGNTVVDNKTKTDIAPAIGIYSEKQGTSLAAPYVVKANINTGTKAVGIFSAPDIPAVSPATTPTPNKSFIKYEGNQMTLGEGSTGFYVNGGTELASPTIDLNGGLVAYVTEGSTFKGGTATINLSKTGIGVYGERGAVVEVKNWIFNNKGNAAEEVRLKEGIAKVTTDKDLKPKMVLTHVINGETYLDKGKTVTAIADPGYTQEENIGLMAQGIKNTKVGITWDKGNDYEIINEGTIDFKNSIKSTAIYAESARVENKGTIKLGKDSTGIYGIYRDDSPKFKDKSNTEYSNKLEIDTTATSSISLGTGSTGMYLVNAQKLNTAAGGTIQSVTGATNNVGIYAINGKIDVPTTGTPAEKAEANAYNNKNANFNILNMKNESTITLGDGSVGIYSRVKEVAATNRNTVINTGNITVGKSLTNAPAVGIYAENTKLTNGTASVAPTITVGEKGIVFYGKNSEIVTKGTANYNNKGVLAYLDNTIFTSHYGNLTAHQNTMLFLKNNSMANMNGAGADIDITVPDKAATSDPFAGVYVEGSTPVLNGVKKINIGKNSNGIFMNNATFTSNVNDIVSTKEGAKGLLAKNSTLTNNSKITLSGNSSIGIYSDATVSPTKTVTNNGKLTISGKKTLGVFLKGSQTFVNTADIDVADTTSSVPAEKTVGIYTKDGTSTIKHNSGTINVGEKSIGIFSATSADVEVATPAKIDVKDEAIGIYKEKGTVLLKGEINVAPHTSTVKNSEPVGVYGLNGANITDNASKITVGAKSFGFILENKSPATTNKYTSTNTGAVSLGADSVFLYSNGQASLTNGRNISSSSDRVIAFYIKGNGTNRGDLTNNATIDLSNSKGSIGIYAPGGKATNKGRILVGETDSIDPVTGKTYTDVTKITYGIGMAADNGGHIINDNEIRIYGDKSIGMYGKGAGTKVENNSKIILDGSRATDTNKIQSMVGVYVDQGATFVNKGDIRTADAYAGKIVNGVQKVNNNVVGLVGVAVMNGSTLENHGNIDIDADESFGVVVRNSVIKNYGNFKINVRGRGTYGVSYKDISAADLAALEAEVNSKLKSDPRGQELAAAGGVNKSYEGVSITIQNGKPIFTRNGVTVSDAEVELIEKIIGSATSNLGMSDVGFYVDTLGRTKPIDINGATPPINSQLIVGTEYSELTNRKEWFVKDDVITPFLQQIQGRNFKLTSIAGSLTWMATPVIDNYGQIKGVAMTKIPYTAFVKTTHNAWNFADGLEQRYGVNALDSREKRVFNLLNSIGNNEEILLTQAYDEMMGHQYANVQQRIYETGRILNKEFSYLRNEWSNPTKDANKVKVFGTNGEYKTDTAGIIDYKYNAQGVAYVHEDETVRLGESLGWYAGIVHNKYKFDDIGNSKEEMLLGKFGMFKSVPFDENNSLNWTIAGDIFVGHNKMHRRFLVVSEIFNAKSRYYSYGIGVKNDLSKEFRLSENFTLKPYAGLRLEYGRMSKIKEKSGEVKLEVKSNDYISIKPEIGTELAYKAFFGPKSLKAAVSVAYENELGILANPKNKARVAGTSADWFNIRGEKEDRKGNVKSDLNIGIDNQRIGVTANVGYDTKGSNVRGGLGLRVIF</sequence>
<dbReference type="NCBIfam" id="NF033175">
    <property type="entry name" value="fuso_auto_Nterm"/>
    <property type="match status" value="1"/>
</dbReference>
<keyword evidence="1" id="KW-0175">Coiled coil</keyword>
<dbReference type="Pfam" id="PF03797">
    <property type="entry name" value="Autotransporter"/>
    <property type="match status" value="1"/>
</dbReference>
<dbReference type="Proteomes" id="UP000003964">
    <property type="component" value="Unassembled WGS sequence"/>
</dbReference>
<evidence type="ECO:0000256" key="3">
    <source>
        <dbReference type="SAM" id="Phobius"/>
    </source>
</evidence>
<evidence type="ECO:0000313" key="6">
    <source>
        <dbReference type="EMBL" id="EFG28266.2"/>
    </source>
</evidence>
<evidence type="ECO:0000313" key="7">
    <source>
        <dbReference type="Proteomes" id="UP000003964"/>
    </source>
</evidence>
<dbReference type="PROSITE" id="PS51208">
    <property type="entry name" value="AUTOTRANSPORTER"/>
    <property type="match status" value="1"/>
</dbReference>
<dbReference type="InterPro" id="IPR036709">
    <property type="entry name" value="Autotransporte_beta_dom_sf"/>
</dbReference>
<dbReference type="InterPro" id="IPR005546">
    <property type="entry name" value="Autotransporte_beta"/>
</dbReference>
<evidence type="ECO:0000259" key="4">
    <source>
        <dbReference type="PROSITE" id="PS50268"/>
    </source>
</evidence>